<accession>A0A1Q3DJQ6</accession>
<name>A0A1Q3DJQ6_CEPFO</name>
<feature type="domain" description="Reverse transcriptase zinc-binding" evidence="1">
    <location>
        <begin position="257"/>
        <end position="332"/>
    </location>
</feature>
<dbReference type="AlphaFoldDB" id="A0A1Q3DJQ6"/>
<proteinExistence type="predicted"/>
<dbReference type="InParanoid" id="A0A1Q3DJQ6"/>
<dbReference type="PANTHER" id="PTHR33116:SF76">
    <property type="entry name" value="DUF4283 DOMAIN-CONTAINING PROTEIN"/>
    <property type="match status" value="1"/>
</dbReference>
<dbReference type="Proteomes" id="UP000187406">
    <property type="component" value="Unassembled WGS sequence"/>
</dbReference>
<organism evidence="2 3">
    <name type="scientific">Cephalotus follicularis</name>
    <name type="common">Albany pitcher plant</name>
    <dbReference type="NCBI Taxonomy" id="3775"/>
    <lineage>
        <taxon>Eukaryota</taxon>
        <taxon>Viridiplantae</taxon>
        <taxon>Streptophyta</taxon>
        <taxon>Embryophyta</taxon>
        <taxon>Tracheophyta</taxon>
        <taxon>Spermatophyta</taxon>
        <taxon>Magnoliopsida</taxon>
        <taxon>eudicotyledons</taxon>
        <taxon>Gunneridae</taxon>
        <taxon>Pentapetalae</taxon>
        <taxon>rosids</taxon>
        <taxon>fabids</taxon>
        <taxon>Oxalidales</taxon>
        <taxon>Cephalotaceae</taxon>
        <taxon>Cephalotus</taxon>
    </lineage>
</organism>
<sequence>KQRTKRNILHRVHFQEGSLPVTYLGLPLITKRLSKVDCSPLVERMLAKVNSWVSKALSLAGRLQLVKATLTSMQTFWCSSFLLPMSTIRECEKVLRDFLWGGPRKAKVKWKEVCKPLHEGGLGIKDMKTWNKALLLRQLWHFWNAPLRGILSWSWRQLLKLRPMAREHLIYQCGNGERFSLWFDPWVQGESVHALYGHRVIYDSGLGVMARVKDIIDGEWAWPQVSGDLIELQLRTQGIPISNAPDRIFWDQVGVSFSTSKAWQGIRKGSSLVDWHNLVWHPRYIPKHAFCLWLTLRRAHRTRDKLVAMGVTHHTSCLFNCGEPETLDHLFF</sequence>
<dbReference type="Pfam" id="PF13966">
    <property type="entry name" value="zf-RVT"/>
    <property type="match status" value="1"/>
</dbReference>
<feature type="non-terminal residue" evidence="2">
    <location>
        <position position="1"/>
    </location>
</feature>
<protein>
    <submittedName>
        <fullName evidence="2">Zf-RVT domain-containing protein</fullName>
    </submittedName>
</protein>
<dbReference type="EMBL" id="BDDD01011254">
    <property type="protein sequence ID" value="GAV92766.1"/>
    <property type="molecule type" value="Genomic_DNA"/>
</dbReference>
<dbReference type="OrthoDB" id="1938625at2759"/>
<dbReference type="InterPro" id="IPR026960">
    <property type="entry name" value="RVT-Znf"/>
</dbReference>
<gene>
    <name evidence="2" type="ORF">CFOL_v3_36144</name>
</gene>
<dbReference type="PANTHER" id="PTHR33116">
    <property type="entry name" value="REVERSE TRANSCRIPTASE ZINC-BINDING DOMAIN-CONTAINING PROTEIN-RELATED-RELATED"/>
    <property type="match status" value="1"/>
</dbReference>
<evidence type="ECO:0000313" key="3">
    <source>
        <dbReference type="Proteomes" id="UP000187406"/>
    </source>
</evidence>
<reference evidence="3" key="1">
    <citation type="submission" date="2016-04" db="EMBL/GenBank/DDBJ databases">
        <title>Cephalotus genome sequencing.</title>
        <authorList>
            <person name="Fukushima K."/>
            <person name="Hasebe M."/>
            <person name="Fang X."/>
        </authorList>
    </citation>
    <scope>NUCLEOTIDE SEQUENCE [LARGE SCALE GENOMIC DNA]</scope>
    <source>
        <strain evidence="3">cv. St1</strain>
    </source>
</reference>
<evidence type="ECO:0000259" key="1">
    <source>
        <dbReference type="Pfam" id="PF13966"/>
    </source>
</evidence>
<feature type="non-terminal residue" evidence="2">
    <location>
        <position position="332"/>
    </location>
</feature>
<dbReference type="STRING" id="3775.A0A1Q3DJQ6"/>
<comment type="caution">
    <text evidence="2">The sequence shown here is derived from an EMBL/GenBank/DDBJ whole genome shotgun (WGS) entry which is preliminary data.</text>
</comment>
<keyword evidence="3" id="KW-1185">Reference proteome</keyword>
<evidence type="ECO:0000313" key="2">
    <source>
        <dbReference type="EMBL" id="GAV92766.1"/>
    </source>
</evidence>